<feature type="domain" description="Cyclic nucleotide-binding" evidence="11">
    <location>
        <begin position="384"/>
        <end position="467"/>
    </location>
</feature>
<dbReference type="PROSITE" id="PS01237">
    <property type="entry name" value="UPF0028"/>
    <property type="match status" value="1"/>
</dbReference>
<dbReference type="PANTHER" id="PTHR14226:SF29">
    <property type="entry name" value="NEUROPATHY TARGET ESTERASE SWS"/>
    <property type="match status" value="1"/>
</dbReference>
<dbReference type="CDD" id="cd00038">
    <property type="entry name" value="CAP_ED"/>
    <property type="match status" value="3"/>
</dbReference>
<dbReference type="PROSITE" id="PS50042">
    <property type="entry name" value="CNMP_BINDING_3"/>
    <property type="match status" value="3"/>
</dbReference>
<proteinExistence type="inferred from homology"/>
<reference evidence="13 14" key="1">
    <citation type="submission" date="2016-04" db="EMBL/GenBank/DDBJ databases">
        <title>The genome of Intoshia linei affirms orthonectids as highly simplified spiralians.</title>
        <authorList>
            <person name="Mikhailov K.V."/>
            <person name="Slusarev G.S."/>
            <person name="Nikitin M.A."/>
            <person name="Logacheva M.D."/>
            <person name="Penin A."/>
            <person name="Aleoshin V."/>
            <person name="Panchin Y.V."/>
        </authorList>
    </citation>
    <scope>NUCLEOTIDE SEQUENCE [LARGE SCALE GENOMIC DNA]</scope>
    <source>
        <strain evidence="13">Intl2013</strain>
        <tissue evidence="13">Whole animal</tissue>
    </source>
</reference>
<keyword evidence="4 9" id="KW-0378">Hydrolase</keyword>
<evidence type="ECO:0000259" key="11">
    <source>
        <dbReference type="PROSITE" id="PS50042"/>
    </source>
</evidence>
<evidence type="ECO:0000256" key="4">
    <source>
        <dbReference type="ARBA" id="ARBA00022801"/>
    </source>
</evidence>
<dbReference type="Pfam" id="PF01734">
    <property type="entry name" value="Patatin"/>
    <property type="match status" value="1"/>
</dbReference>
<keyword evidence="7 9" id="KW-0443">Lipid metabolism</keyword>
<keyword evidence="8 10" id="KW-0472">Membrane</keyword>
<dbReference type="SUPFAM" id="SSF52151">
    <property type="entry name" value="FabD/lysophospholipase-like"/>
    <property type="match status" value="1"/>
</dbReference>
<keyword evidence="6 10" id="KW-1133">Transmembrane helix</keyword>
<evidence type="ECO:0000259" key="12">
    <source>
        <dbReference type="PROSITE" id="PS51635"/>
    </source>
</evidence>
<organism evidence="13 14">
    <name type="scientific">Intoshia linei</name>
    <dbReference type="NCBI Taxonomy" id="1819745"/>
    <lineage>
        <taxon>Eukaryota</taxon>
        <taxon>Metazoa</taxon>
        <taxon>Spiralia</taxon>
        <taxon>Lophotrochozoa</taxon>
        <taxon>Mesozoa</taxon>
        <taxon>Orthonectida</taxon>
        <taxon>Rhopaluridae</taxon>
        <taxon>Intoshia</taxon>
    </lineage>
</organism>
<dbReference type="EMBL" id="LWCA01000228">
    <property type="protein sequence ID" value="OAF69797.1"/>
    <property type="molecule type" value="Genomic_DNA"/>
</dbReference>
<comment type="similarity">
    <text evidence="2">Belongs to the NTE family.</text>
</comment>
<comment type="subcellular location">
    <subcellularLocation>
        <location evidence="1">Membrane</location>
    </subcellularLocation>
</comment>
<dbReference type="InterPro" id="IPR050301">
    <property type="entry name" value="NTE"/>
</dbReference>
<evidence type="ECO:0000256" key="1">
    <source>
        <dbReference type="ARBA" id="ARBA00004370"/>
    </source>
</evidence>
<keyword evidence="3 10" id="KW-0812">Transmembrane</keyword>
<dbReference type="Gene3D" id="3.40.1090.10">
    <property type="entry name" value="Cytosolic phospholipase A2 catalytic domain"/>
    <property type="match status" value="1"/>
</dbReference>
<feature type="transmembrane region" description="Helical" evidence="10">
    <location>
        <begin position="6"/>
        <end position="29"/>
    </location>
</feature>
<evidence type="ECO:0000256" key="5">
    <source>
        <dbReference type="ARBA" id="ARBA00022963"/>
    </source>
</evidence>
<evidence type="ECO:0000256" key="3">
    <source>
        <dbReference type="ARBA" id="ARBA00022692"/>
    </source>
</evidence>
<feature type="short sequence motif" description="GXSXG" evidence="9">
    <location>
        <begin position="862"/>
        <end position="866"/>
    </location>
</feature>
<evidence type="ECO:0000256" key="6">
    <source>
        <dbReference type="ARBA" id="ARBA00022989"/>
    </source>
</evidence>
<dbReference type="OrthoDB" id="421051at2759"/>
<feature type="short sequence motif" description="DGA/G" evidence="9">
    <location>
        <begin position="984"/>
        <end position="986"/>
    </location>
</feature>
<feature type="domain" description="PNPLA" evidence="12">
    <location>
        <begin position="831"/>
        <end position="997"/>
    </location>
</feature>
<dbReference type="GO" id="GO:0016020">
    <property type="term" value="C:membrane"/>
    <property type="evidence" value="ECO:0007669"/>
    <property type="project" value="UniProtKB-SubCell"/>
</dbReference>
<evidence type="ECO:0000256" key="8">
    <source>
        <dbReference type="ARBA" id="ARBA00023136"/>
    </source>
</evidence>
<dbReference type="InterPro" id="IPR002641">
    <property type="entry name" value="PNPLA_dom"/>
</dbReference>
<evidence type="ECO:0000256" key="7">
    <source>
        <dbReference type="ARBA" id="ARBA00023098"/>
    </source>
</evidence>
<dbReference type="Proteomes" id="UP000078046">
    <property type="component" value="Unassembled WGS sequence"/>
</dbReference>
<evidence type="ECO:0000256" key="10">
    <source>
        <dbReference type="SAM" id="Phobius"/>
    </source>
</evidence>
<protein>
    <recommendedName>
        <fullName evidence="15">Neuropathy target esterase sws</fullName>
    </recommendedName>
</protein>
<gene>
    <name evidence="13" type="ORF">A3Q56_02456</name>
</gene>
<feature type="active site" description="Proton acceptor" evidence="9">
    <location>
        <position position="984"/>
    </location>
</feature>
<keyword evidence="5 9" id="KW-0442">Lipid degradation</keyword>
<dbReference type="InterPro" id="IPR014710">
    <property type="entry name" value="RmlC-like_jellyroll"/>
</dbReference>
<accession>A0A177B672</accession>
<dbReference type="Gene3D" id="2.60.120.10">
    <property type="entry name" value="Jelly Rolls"/>
    <property type="match status" value="3"/>
</dbReference>
<feature type="domain" description="Cyclic nucleotide-binding" evidence="11">
    <location>
        <begin position="176"/>
        <end position="250"/>
    </location>
</feature>
<dbReference type="GO" id="GO:0004622">
    <property type="term" value="F:phosphatidylcholine lysophospholipase activity"/>
    <property type="evidence" value="ECO:0007669"/>
    <property type="project" value="InterPro"/>
</dbReference>
<dbReference type="Pfam" id="PF00027">
    <property type="entry name" value="cNMP_binding"/>
    <property type="match status" value="2"/>
</dbReference>
<dbReference type="PANTHER" id="PTHR14226">
    <property type="entry name" value="NEUROPATHY TARGET ESTERASE/SWISS CHEESE D.MELANOGASTER"/>
    <property type="match status" value="1"/>
</dbReference>
<evidence type="ECO:0000256" key="9">
    <source>
        <dbReference type="PROSITE-ProRule" id="PRU01161"/>
    </source>
</evidence>
<feature type="domain" description="Cyclic nucleotide-binding" evidence="11">
    <location>
        <begin position="473"/>
        <end position="594"/>
    </location>
</feature>
<comment type="caution">
    <text evidence="13">The sequence shown here is derived from an EMBL/GenBank/DDBJ whole genome shotgun (WGS) entry which is preliminary data.</text>
</comment>
<evidence type="ECO:0000313" key="13">
    <source>
        <dbReference type="EMBL" id="OAF69797.1"/>
    </source>
</evidence>
<dbReference type="AlphaFoldDB" id="A0A177B672"/>
<dbReference type="InterPro" id="IPR001423">
    <property type="entry name" value="LysoPLipase_patatin_CS"/>
</dbReference>
<dbReference type="InterPro" id="IPR000595">
    <property type="entry name" value="cNMP-bd_dom"/>
</dbReference>
<dbReference type="PROSITE" id="PS51635">
    <property type="entry name" value="PNPLA"/>
    <property type="match status" value="1"/>
</dbReference>
<feature type="short sequence motif" description="GXGXXG" evidence="9">
    <location>
        <begin position="835"/>
        <end position="840"/>
    </location>
</feature>
<evidence type="ECO:0000256" key="2">
    <source>
        <dbReference type="ARBA" id="ARBA00006636"/>
    </source>
</evidence>
<dbReference type="SUPFAM" id="SSF51206">
    <property type="entry name" value="cAMP-binding domain-like"/>
    <property type="match status" value="3"/>
</dbReference>
<dbReference type="InterPro" id="IPR016035">
    <property type="entry name" value="Acyl_Trfase/lysoPLipase"/>
</dbReference>
<feature type="active site" description="Nucleophile" evidence="9">
    <location>
        <position position="864"/>
    </location>
</feature>
<evidence type="ECO:0000313" key="14">
    <source>
        <dbReference type="Proteomes" id="UP000078046"/>
    </source>
</evidence>
<dbReference type="InterPro" id="IPR018490">
    <property type="entry name" value="cNMP-bd_dom_sf"/>
</dbReference>
<dbReference type="Pfam" id="PF24179">
    <property type="entry name" value="NTE_Ploop"/>
    <property type="match status" value="1"/>
</dbReference>
<sequence length="1172" mass="135532">MFTLLISFVTIFLSIYYFAEIKFSILSFINRYRKNKTKKTVHRKSLSFRKRDKFTYFRNRIFHTLKDVAAIDESDISDDDESGWRSHRRMLMRKISIKFQRTRCLKKFNNPLDVQSKDLLDLGTSYKCVSSKNVYTYLRNVKLFSCFDSMYIGHFASNVEIKHLNSKVLVDLLDQEYFYIVQSGSIELLIEDDNKQNCILRVAQQGETILSYLRILHYLYYGKQTYKPLKIRAREDTEVICVKLSSFDVLKNNPEDFVRMVQFILVHVQRTAFYVLTHHFGLSGHILYDCDNHRNAQENLTLFKNRKISKRNSLDLYESDSDYYHVDSFDRCIKQGLLSVPSASNLTNDNHCTTEIPLYVVEKMFNAMRMESYTQRFKHLVYGKTYKTGNVIVTKGVICTELHFIVSGSIEVCFESFDSNVISPKIPQNYLINILSIISSEPSLFTLKCDSDCELATINKKSFYKMIIQNPNLFVNLSNMAMGNFQPIIWQMDYAFDLKFIHSGKSIYQQSQKSEMIYSIISGKVRCILCGNNSNSIILPSDIEKNSRRIIGEFKHGDILGLPEYLLNTHHKNTCVAVRDTELAVMSGHTLNYIRSAYNVSLDRIAYLLGQQVVMKSSHVRLNEDLTIPKIHTVALLPMAKNVPITGLALELQHSLLNYGSTLRLSREVIKFRLGLSILEETSQHRLSAWLAHQEENSRTVIYECNYTSDSRWNRICLRQADIVLFVVNNLQDSISLTEMDLFFKNENIRALKHLVILYKPNSLKPSRTGQWLESRPWCTNFHHIRVPQRVYKLKSKKMLYLYKDIHTETANVKSDCSRLARFITGNSIGLVLGGGGARGAAHLGIIKILEENDIPIDMVGGVSIGSLIGATYCMESNRSLMYLLLQEWFLVGSKLWYKIIDLTYPIVSLFTGHVFNWSLRKIFHSKRIEDLWIPFFCVSTDLTSSKIRIHRQGPLWQYVRASMTLSGYLPPLCDPSDGHMLVDGGYVNILPVDIMRTYGMRKIIAVDVGAEHDTDFTDYGSELSGWWLLFKRLFSGIVGKKVKILGMAEIQTRLTYVCCVQSLCNIKEMPDCLYLRPPIQKFGTLQFSLMDAITDIGYDYAKPLIEHWITHEYQTNDTDRKLSAKPNDFIDIVDVLTKSRQLNHINTFFSEPEEEKMIVHNRPFTEHESDY</sequence>
<keyword evidence="14" id="KW-1185">Reference proteome</keyword>
<name>A0A177B672_9BILA</name>
<evidence type="ECO:0008006" key="15">
    <source>
        <dbReference type="Google" id="ProtNLM"/>
    </source>
</evidence>
<dbReference type="GO" id="GO:0016042">
    <property type="term" value="P:lipid catabolic process"/>
    <property type="evidence" value="ECO:0007669"/>
    <property type="project" value="UniProtKB-UniRule"/>
</dbReference>
<dbReference type="InterPro" id="IPR056556">
    <property type="entry name" value="NTE1_P-loop_dom"/>
</dbReference>
<dbReference type="GO" id="GO:0046470">
    <property type="term" value="P:phosphatidylcholine metabolic process"/>
    <property type="evidence" value="ECO:0007669"/>
    <property type="project" value="InterPro"/>
</dbReference>